<dbReference type="HAMAP" id="MF_01972">
    <property type="entry name" value="T23O"/>
    <property type="match status" value="1"/>
</dbReference>
<keyword evidence="1" id="KW-0349">Heme</keyword>
<comment type="pathway">
    <text evidence="1">Amino-acid degradation; L-tryptophan degradation via kynurenine pathway; L-kynurenine from L-tryptophan: step 1/2.</text>
</comment>
<reference evidence="3" key="1">
    <citation type="journal article" date="2020" name="Syst. Appl. Microbiol.">
        <title>Clarifying the taxonomy of the causal agent of bacterial leaf spot of lettuce through a polyphasic approach reveals that Xanthomonas cynarae Trebaol et al. 2000 emend. Timilsina et al. 2019 is a later heterotypic synonym of Xanthomonas hortorum Vauterin et al. 1995.</title>
        <authorList>
            <person name="Moriniere L."/>
            <person name="Burlet A."/>
            <person name="Rosenthal E.R."/>
            <person name="Nesme X."/>
            <person name="Portier P."/>
            <person name="Bull C.T."/>
            <person name="Lavire C."/>
            <person name="Fischer-Le Saux M."/>
            <person name="Bertolla F."/>
        </authorList>
    </citation>
    <scope>NUCLEOTIDE SEQUENCE [LARGE SCALE GENOMIC DNA]</scope>
    <source>
        <strain evidence="3">CFBP2533</strain>
    </source>
</reference>
<protein>
    <recommendedName>
        <fullName evidence="1">Tryptophan 2,3-dioxygenase</fullName>
        <shortName evidence="1">TDO</shortName>
        <ecNumber evidence="1">1.13.11.11</ecNumber>
    </recommendedName>
    <alternativeName>
        <fullName evidence="1">Tryptamin 2,3-dioxygenase</fullName>
    </alternativeName>
    <alternativeName>
        <fullName evidence="1">Tryptophan oxygenase</fullName>
        <shortName evidence="1">TO</shortName>
        <shortName evidence="1">TRPO</shortName>
    </alternativeName>
    <alternativeName>
        <fullName evidence="1">Tryptophan pyrrolase</fullName>
    </alternativeName>
    <alternativeName>
        <fullName evidence="1">Tryptophanase</fullName>
    </alternativeName>
</protein>
<dbReference type="GO" id="GO:0046872">
    <property type="term" value="F:metal ion binding"/>
    <property type="evidence" value="ECO:0007669"/>
    <property type="project" value="UniProtKB-KW"/>
</dbReference>
<dbReference type="Pfam" id="PF03301">
    <property type="entry name" value="Trp_dioxygenase"/>
    <property type="match status" value="1"/>
</dbReference>
<comment type="similarity">
    <text evidence="1">Belongs to the tryptophan 2,3-dioxygenase family.</text>
</comment>
<sequence length="386" mass="43497">MSGRCEYHSSDKPHRGIRLKAINYWDYIKVEQLLALQGGFDNDEHGISNDEALFISVHQIYELWFKLILRELSALRTILATHSSKSPEIVLAVRSLKRAISVFGQANQHFQLMETMTARDFLEFRERLAPASGFQSAQLREIEILLGLEDTQRISIGNGCSYRDALKLPDGALSSSARRVEARTADGPSVKQCLYDWLVRVPINGSNAPAEITRFLEAYMASIRAENARRLMLASGNLAAAEVEQLRARYAAEDASAQAFLLAEDDPLASDAERETQRAVRAAMLFIESYRELPQLAWPHALLESVLELEQAMLIWRQRHARMVERFIGRRVGTGGSSGVDYLDQTALRYRVFAELWMVRSLLLRKAAVPEIRSSAGYGFVMEGFA</sequence>
<comment type="function">
    <text evidence="1">Heme-dependent dioxygenase that catalyzes the oxidative cleavage of the L-tryptophan (L-Trp) pyrrole ring and converts L-tryptophan to N-formyl-L-kynurenine. Catalyzes the oxidative cleavage of the indole moiety.</text>
</comment>
<dbReference type="Proteomes" id="UP000548771">
    <property type="component" value="Unassembled WGS sequence"/>
</dbReference>
<dbReference type="SUPFAM" id="SSF140959">
    <property type="entry name" value="Indolic compounds 2,3-dioxygenase-like"/>
    <property type="match status" value="1"/>
</dbReference>
<comment type="caution">
    <text evidence="1">Lacks conserved residue(s) required for the propagation of feature annotation.</text>
</comment>
<dbReference type="Gene3D" id="1.10.287.3810">
    <property type="match status" value="1"/>
</dbReference>
<dbReference type="GO" id="GO:0019441">
    <property type="term" value="P:L-tryptophan catabolic process to kynurenine"/>
    <property type="evidence" value="ECO:0007669"/>
    <property type="project" value="UniProtKB-UniRule"/>
</dbReference>
<dbReference type="AlphaFoldDB" id="A0AAW9ZS01"/>
<evidence type="ECO:0000313" key="3">
    <source>
        <dbReference type="Proteomes" id="UP000548771"/>
    </source>
</evidence>
<comment type="subunit">
    <text evidence="1">Homotetramer.</text>
</comment>
<dbReference type="GO" id="GO:0019442">
    <property type="term" value="P:L-tryptophan catabolic process to acetyl-CoA"/>
    <property type="evidence" value="ECO:0007669"/>
    <property type="project" value="TreeGrafter"/>
</dbReference>
<dbReference type="EMBL" id="SMDX01000011">
    <property type="protein sequence ID" value="NMI22189.1"/>
    <property type="molecule type" value="Genomic_DNA"/>
</dbReference>
<keyword evidence="1" id="KW-0408">Iron</keyword>
<proteinExistence type="inferred from homology"/>
<comment type="cofactor">
    <cofactor evidence="1">
        <name>heme</name>
        <dbReference type="ChEBI" id="CHEBI:30413"/>
    </cofactor>
    <text evidence="1">Binds 1 heme group per subunit.</text>
</comment>
<gene>
    <name evidence="1" type="primary">kynA</name>
    <name evidence="2" type="ORF">E1J24_10110</name>
</gene>
<evidence type="ECO:0000313" key="2">
    <source>
        <dbReference type="EMBL" id="NMI22189.1"/>
    </source>
</evidence>
<organism evidence="2 3">
    <name type="scientific">Xanthomonas hortorum pv. pelargonii</name>
    <dbReference type="NCBI Taxonomy" id="453602"/>
    <lineage>
        <taxon>Bacteria</taxon>
        <taxon>Pseudomonadati</taxon>
        <taxon>Pseudomonadota</taxon>
        <taxon>Gammaproteobacteria</taxon>
        <taxon>Lysobacterales</taxon>
        <taxon>Lysobacteraceae</taxon>
        <taxon>Xanthomonas</taxon>
    </lineage>
</organism>
<keyword evidence="1" id="KW-0560">Oxidoreductase</keyword>
<dbReference type="PANTHER" id="PTHR10138">
    <property type="entry name" value="TRYPTOPHAN 2,3-DIOXYGENASE"/>
    <property type="match status" value="1"/>
</dbReference>
<name>A0AAW9ZS01_9XANT</name>
<dbReference type="InterPro" id="IPR037217">
    <property type="entry name" value="Trp/Indoleamine_2_3_dOase-like"/>
</dbReference>
<dbReference type="InterPro" id="IPR004981">
    <property type="entry name" value="Trp_2_3_dOase"/>
</dbReference>
<keyword evidence="1" id="KW-0823">Tryptophan catabolism</keyword>
<feature type="binding site" evidence="1">
    <location>
        <position position="125"/>
    </location>
    <ligand>
        <name>substrate</name>
    </ligand>
</feature>
<dbReference type="Gene3D" id="1.20.58.480">
    <property type="match status" value="1"/>
</dbReference>
<comment type="caution">
    <text evidence="2">The sequence shown here is derived from an EMBL/GenBank/DDBJ whole genome shotgun (WGS) entry which is preliminary data.</text>
</comment>
<comment type="catalytic activity">
    <reaction evidence="1">
        <text>L-tryptophan + O2 = N-formyl-L-kynurenine</text>
        <dbReference type="Rhea" id="RHEA:24536"/>
        <dbReference type="ChEBI" id="CHEBI:15379"/>
        <dbReference type="ChEBI" id="CHEBI:57912"/>
        <dbReference type="ChEBI" id="CHEBI:58629"/>
        <dbReference type="EC" id="1.13.11.11"/>
    </reaction>
</comment>
<keyword evidence="1" id="KW-0223">Dioxygenase</keyword>
<dbReference type="GO" id="GO:0020037">
    <property type="term" value="F:heme binding"/>
    <property type="evidence" value="ECO:0007669"/>
    <property type="project" value="UniProtKB-UniRule"/>
</dbReference>
<dbReference type="PANTHER" id="PTHR10138:SF0">
    <property type="entry name" value="TRYPTOPHAN 2,3-DIOXYGENASE"/>
    <property type="match status" value="1"/>
</dbReference>
<evidence type="ECO:0000256" key="1">
    <source>
        <dbReference type="HAMAP-Rule" id="MF_01972"/>
    </source>
</evidence>
<feature type="binding site" description="axial binding residue" evidence="1">
    <location>
        <position position="320"/>
    </location>
    <ligand>
        <name>heme</name>
        <dbReference type="ChEBI" id="CHEBI:30413"/>
    </ligand>
    <ligandPart>
        <name>Fe</name>
        <dbReference type="ChEBI" id="CHEBI:18248"/>
    </ligandPart>
</feature>
<dbReference type="EC" id="1.13.11.11" evidence="1"/>
<dbReference type="RefSeq" id="WP_168958301.1">
    <property type="nucleotide sequence ID" value="NZ_JAJTZZ010000011.1"/>
</dbReference>
<accession>A0AAW9ZS01</accession>
<keyword evidence="1" id="KW-0479">Metal-binding</keyword>
<dbReference type="GO" id="GO:0004833">
    <property type="term" value="F:L-tryptophan 2,3-dioxygenase activity"/>
    <property type="evidence" value="ECO:0007669"/>
    <property type="project" value="UniProtKB-UniRule"/>
</dbReference>
<feature type="binding site" evidence="1">
    <location>
        <position position="334"/>
    </location>
    <ligand>
        <name>substrate</name>
    </ligand>
</feature>